<evidence type="ECO:0000256" key="1">
    <source>
        <dbReference type="SAM" id="Phobius"/>
    </source>
</evidence>
<keyword evidence="1" id="KW-0812">Transmembrane</keyword>
<evidence type="ECO:0000313" key="3">
    <source>
        <dbReference type="Proteomes" id="UP000214646"/>
    </source>
</evidence>
<reference evidence="3" key="1">
    <citation type="submission" date="2017-06" db="EMBL/GenBank/DDBJ databases">
        <title>Genome analysis of Fimbriiglobus ruber SP5, the first member of the order Planctomycetales with confirmed chitinolytic capability.</title>
        <authorList>
            <person name="Ravin N.V."/>
            <person name="Rakitin A.L."/>
            <person name="Ivanova A.A."/>
            <person name="Beletsky A.V."/>
            <person name="Kulichevskaya I.S."/>
            <person name="Mardanov A.V."/>
            <person name="Dedysh S.N."/>
        </authorList>
    </citation>
    <scope>NUCLEOTIDE SEQUENCE [LARGE SCALE GENOMIC DNA]</scope>
    <source>
        <strain evidence="3">SP5</strain>
    </source>
</reference>
<gene>
    <name evidence="2" type="ORF">FRUB_04391</name>
</gene>
<dbReference type="Proteomes" id="UP000214646">
    <property type="component" value="Unassembled WGS sequence"/>
</dbReference>
<feature type="transmembrane region" description="Helical" evidence="1">
    <location>
        <begin position="130"/>
        <end position="149"/>
    </location>
</feature>
<accession>A0A225DMS0</accession>
<organism evidence="2 3">
    <name type="scientific">Fimbriiglobus ruber</name>
    <dbReference type="NCBI Taxonomy" id="1908690"/>
    <lineage>
        <taxon>Bacteria</taxon>
        <taxon>Pseudomonadati</taxon>
        <taxon>Planctomycetota</taxon>
        <taxon>Planctomycetia</taxon>
        <taxon>Gemmatales</taxon>
        <taxon>Gemmataceae</taxon>
        <taxon>Fimbriiglobus</taxon>
    </lineage>
</organism>
<keyword evidence="1" id="KW-0472">Membrane</keyword>
<dbReference type="EMBL" id="NIDE01000005">
    <property type="protein sequence ID" value="OWK42313.1"/>
    <property type="molecule type" value="Genomic_DNA"/>
</dbReference>
<protein>
    <submittedName>
        <fullName evidence="2">Uncharacterized protein</fullName>
    </submittedName>
</protein>
<evidence type="ECO:0000313" key="2">
    <source>
        <dbReference type="EMBL" id="OWK42313.1"/>
    </source>
</evidence>
<keyword evidence="3" id="KW-1185">Reference proteome</keyword>
<comment type="caution">
    <text evidence="2">The sequence shown here is derived from an EMBL/GenBank/DDBJ whole genome shotgun (WGS) entry which is preliminary data.</text>
</comment>
<dbReference type="AlphaFoldDB" id="A0A225DMS0"/>
<keyword evidence="1" id="KW-1133">Transmembrane helix</keyword>
<sequence length="177" mass="19153">MSAVLQVFDPIDASAAPEPEQQDWLMCLVELLAQLETIRCELAGFRIGTDHAQIAGHVETMIHLTDRLARETEFDGAQAGLQSDAITKVGSFYSALNGIRKPPGKGMFGKMKAALFGTGTPSPAAVRDCLFVAISALGAYFVLFAYRLIALEEVAGWRDAANTFLTDFKQLATDLPE</sequence>
<dbReference type="RefSeq" id="WP_088255491.1">
    <property type="nucleotide sequence ID" value="NZ_NIDE01000005.1"/>
</dbReference>
<proteinExistence type="predicted"/>
<name>A0A225DMS0_9BACT</name>